<evidence type="ECO:0000313" key="2">
    <source>
        <dbReference type="Proteomes" id="UP000019849"/>
    </source>
</evidence>
<dbReference type="PATRIC" id="fig|69279.3.peg.1121"/>
<gene>
    <name evidence="1" type="ORF">BG36_20920</name>
</gene>
<organism evidence="1 2">
    <name type="scientific">Aquamicrobium defluvii</name>
    <dbReference type="NCBI Taxonomy" id="69279"/>
    <lineage>
        <taxon>Bacteria</taxon>
        <taxon>Pseudomonadati</taxon>
        <taxon>Pseudomonadota</taxon>
        <taxon>Alphaproteobacteria</taxon>
        <taxon>Hyphomicrobiales</taxon>
        <taxon>Phyllobacteriaceae</taxon>
        <taxon>Aquamicrobium</taxon>
    </lineage>
</organism>
<comment type="caution">
    <text evidence="1">The sequence shown here is derived from an EMBL/GenBank/DDBJ whole genome shotgun (WGS) entry which is preliminary data.</text>
</comment>
<name>A0A011VMV7_9HYPH</name>
<dbReference type="Proteomes" id="UP000019849">
    <property type="component" value="Unassembled WGS sequence"/>
</dbReference>
<sequence length="71" mass="8291">MSGERIPSLDMADEIDRMIYAKVTWLADLAQGRNKRPDWEIEIKRRELAVLRQAAFEYRASAERAGIRREA</sequence>
<proteinExistence type="predicted"/>
<dbReference type="EMBL" id="JENY01000006">
    <property type="protein sequence ID" value="EXL09720.1"/>
    <property type="molecule type" value="Genomic_DNA"/>
</dbReference>
<reference evidence="1 2" key="1">
    <citation type="submission" date="2014-02" db="EMBL/GenBank/DDBJ databases">
        <title>Aquamicrobium defluvii Genome sequencing.</title>
        <authorList>
            <person name="Wang X."/>
        </authorList>
    </citation>
    <scope>NUCLEOTIDE SEQUENCE [LARGE SCALE GENOMIC DNA]</scope>
    <source>
        <strain evidence="1 2">W13Z1</strain>
    </source>
</reference>
<evidence type="ECO:0000313" key="1">
    <source>
        <dbReference type="EMBL" id="EXL09720.1"/>
    </source>
</evidence>
<protein>
    <submittedName>
        <fullName evidence="1">Uncharacterized protein</fullName>
    </submittedName>
</protein>
<dbReference type="STRING" id="69279.BG36_20920"/>
<accession>A0A011VMV7</accession>
<dbReference type="RefSeq" id="WP_035024421.1">
    <property type="nucleotide sequence ID" value="NZ_KK073880.1"/>
</dbReference>
<dbReference type="HOGENOM" id="CLU_2731189_0_0_5"/>
<dbReference type="AlphaFoldDB" id="A0A011VMV7"/>